<name>A0ABV8RNJ1_9SPHN</name>
<keyword evidence="4" id="KW-0460">Magnesium</keyword>
<gene>
    <name evidence="7" type="ORF">ACFO0A_07635</name>
</gene>
<dbReference type="Pfam" id="PF00480">
    <property type="entry name" value="ROK"/>
    <property type="match status" value="1"/>
</dbReference>
<dbReference type="PROSITE" id="PS01125">
    <property type="entry name" value="ROK"/>
    <property type="match status" value="1"/>
</dbReference>
<comment type="catalytic activity">
    <reaction evidence="6">
        <text>D-fructose + ATP = D-fructose 6-phosphate + ADP + H(+)</text>
        <dbReference type="Rhea" id="RHEA:16125"/>
        <dbReference type="ChEBI" id="CHEBI:15378"/>
        <dbReference type="ChEBI" id="CHEBI:30616"/>
        <dbReference type="ChEBI" id="CHEBI:37721"/>
        <dbReference type="ChEBI" id="CHEBI:61527"/>
        <dbReference type="ChEBI" id="CHEBI:456216"/>
        <dbReference type="EC" id="2.7.1.4"/>
    </reaction>
</comment>
<dbReference type="PANTHER" id="PTHR42742:SF3">
    <property type="entry name" value="FRUCTOKINASE"/>
    <property type="match status" value="1"/>
</dbReference>
<evidence type="ECO:0000313" key="8">
    <source>
        <dbReference type="Proteomes" id="UP001595828"/>
    </source>
</evidence>
<keyword evidence="8" id="KW-1185">Reference proteome</keyword>
<evidence type="ECO:0000256" key="5">
    <source>
        <dbReference type="ARBA" id="ARBA00038887"/>
    </source>
</evidence>
<dbReference type="Gene3D" id="3.30.420.40">
    <property type="match status" value="2"/>
</dbReference>
<protein>
    <recommendedName>
        <fullName evidence="5">fructokinase</fullName>
        <ecNumber evidence="5">2.7.1.4</ecNumber>
    </recommendedName>
</protein>
<sequence length="304" mass="31556">MQTDKTYAGLELGGTKILAATWRSGTIVDQISVPTGTPDASLPETMAWLTARIPTNGFAGLGIASFGPIRVDPSASDYGRILETTKPGWSGIDLVAEVVPRFACPFLVDTDVNGAALAEWHWGAARGCASVVYLTIGTGVGGGVLIDGIPVHGRLHPELGHLRLRRAQGDTFAGSCSFHGDCIEGLISGPALAARLGRDPREVPHTDAVWDRAANDLAELLGAIILALSPQRILVGGGVGLGQPHLREAAVRRVSALLGHYLRDFDEAALAGIVVAPALGAQAGPLGAIALALNAADQRRAPDR</sequence>
<accession>A0ABV8RNJ1</accession>
<organism evidence="7 8">
    <name type="scientific">Novosphingobium tardum</name>
    <dbReference type="NCBI Taxonomy" id="1538021"/>
    <lineage>
        <taxon>Bacteria</taxon>
        <taxon>Pseudomonadati</taxon>
        <taxon>Pseudomonadota</taxon>
        <taxon>Alphaproteobacteria</taxon>
        <taxon>Sphingomonadales</taxon>
        <taxon>Sphingomonadaceae</taxon>
        <taxon>Novosphingobium</taxon>
    </lineage>
</organism>
<proteinExistence type="predicted"/>
<evidence type="ECO:0000256" key="4">
    <source>
        <dbReference type="ARBA" id="ARBA00022842"/>
    </source>
</evidence>
<keyword evidence="2" id="KW-0479">Metal-binding</keyword>
<dbReference type="Proteomes" id="UP001595828">
    <property type="component" value="Unassembled WGS sequence"/>
</dbReference>
<dbReference type="CDD" id="cd24067">
    <property type="entry name" value="ASKHA_NBD_ROK_BsFRK-like"/>
    <property type="match status" value="1"/>
</dbReference>
<dbReference type="PANTHER" id="PTHR42742">
    <property type="entry name" value="TRANSCRIPTIONAL REPRESSOR MPRA"/>
    <property type="match status" value="1"/>
</dbReference>
<dbReference type="EMBL" id="JBHSDR010000004">
    <property type="protein sequence ID" value="MFC4294932.1"/>
    <property type="molecule type" value="Genomic_DNA"/>
</dbReference>
<dbReference type="RefSeq" id="WP_379538413.1">
    <property type="nucleotide sequence ID" value="NZ_JBHSDR010000004.1"/>
</dbReference>
<reference evidence="8" key="1">
    <citation type="journal article" date="2019" name="Int. J. Syst. Evol. Microbiol.">
        <title>The Global Catalogue of Microorganisms (GCM) 10K type strain sequencing project: providing services to taxonomists for standard genome sequencing and annotation.</title>
        <authorList>
            <consortium name="The Broad Institute Genomics Platform"/>
            <consortium name="The Broad Institute Genome Sequencing Center for Infectious Disease"/>
            <person name="Wu L."/>
            <person name="Ma J."/>
        </authorList>
    </citation>
    <scope>NUCLEOTIDE SEQUENCE [LARGE SCALE GENOMIC DNA]</scope>
    <source>
        <strain evidence="8">CGMCC 1.12989</strain>
    </source>
</reference>
<keyword evidence="3" id="KW-0862">Zinc</keyword>
<dbReference type="InterPro" id="IPR043129">
    <property type="entry name" value="ATPase_NBD"/>
</dbReference>
<evidence type="ECO:0000256" key="1">
    <source>
        <dbReference type="ARBA" id="ARBA00001946"/>
    </source>
</evidence>
<dbReference type="SUPFAM" id="SSF53067">
    <property type="entry name" value="Actin-like ATPase domain"/>
    <property type="match status" value="1"/>
</dbReference>
<comment type="caution">
    <text evidence="7">The sequence shown here is derived from an EMBL/GenBank/DDBJ whole genome shotgun (WGS) entry which is preliminary data.</text>
</comment>
<dbReference type="InterPro" id="IPR051804">
    <property type="entry name" value="Carb_Metab_Reg_Kinase/Isom"/>
</dbReference>
<evidence type="ECO:0000256" key="3">
    <source>
        <dbReference type="ARBA" id="ARBA00022833"/>
    </source>
</evidence>
<evidence type="ECO:0000256" key="2">
    <source>
        <dbReference type="ARBA" id="ARBA00022723"/>
    </source>
</evidence>
<evidence type="ECO:0000256" key="6">
    <source>
        <dbReference type="ARBA" id="ARBA00048451"/>
    </source>
</evidence>
<dbReference type="InterPro" id="IPR000600">
    <property type="entry name" value="ROK"/>
</dbReference>
<dbReference type="InterPro" id="IPR049874">
    <property type="entry name" value="ROK_cs"/>
</dbReference>
<evidence type="ECO:0000313" key="7">
    <source>
        <dbReference type="EMBL" id="MFC4294932.1"/>
    </source>
</evidence>
<comment type="cofactor">
    <cofactor evidence="1">
        <name>Mg(2+)</name>
        <dbReference type="ChEBI" id="CHEBI:18420"/>
    </cofactor>
</comment>
<dbReference type="EC" id="2.7.1.4" evidence="5"/>